<reference evidence="2 3" key="1">
    <citation type="submission" date="2017-11" db="EMBL/GenBank/DDBJ databases">
        <title>The genome of Rhizophagus clarus HR1 reveals common genetic basis of auxotrophy among arbuscular mycorrhizal fungi.</title>
        <authorList>
            <person name="Kobayashi Y."/>
        </authorList>
    </citation>
    <scope>NUCLEOTIDE SEQUENCE [LARGE SCALE GENOMIC DNA]</scope>
    <source>
        <strain evidence="2 3">HR1</strain>
    </source>
</reference>
<accession>A0A2Z6QTD7</accession>
<evidence type="ECO:0000313" key="2">
    <source>
        <dbReference type="EMBL" id="GBB93407.1"/>
    </source>
</evidence>
<feature type="chain" id="PRO_5016322899" evidence="1">
    <location>
        <begin position="18"/>
        <end position="151"/>
    </location>
</feature>
<dbReference type="Proteomes" id="UP000247702">
    <property type="component" value="Unassembled WGS sequence"/>
</dbReference>
<evidence type="ECO:0000313" key="3">
    <source>
        <dbReference type="Proteomes" id="UP000247702"/>
    </source>
</evidence>
<comment type="caution">
    <text evidence="2">The sequence shown here is derived from an EMBL/GenBank/DDBJ whole genome shotgun (WGS) entry which is preliminary data.</text>
</comment>
<keyword evidence="3" id="KW-1185">Reference proteome</keyword>
<gene>
    <name evidence="2" type="ORF">RclHR1_21620005</name>
</gene>
<dbReference type="EMBL" id="BEXD01001294">
    <property type="protein sequence ID" value="GBB93407.1"/>
    <property type="molecule type" value="Genomic_DNA"/>
</dbReference>
<dbReference type="AlphaFoldDB" id="A0A2Z6QTD7"/>
<keyword evidence="1" id="KW-0732">Signal</keyword>
<evidence type="ECO:0000256" key="1">
    <source>
        <dbReference type="SAM" id="SignalP"/>
    </source>
</evidence>
<organism evidence="2 3">
    <name type="scientific">Rhizophagus clarus</name>
    <dbReference type="NCBI Taxonomy" id="94130"/>
    <lineage>
        <taxon>Eukaryota</taxon>
        <taxon>Fungi</taxon>
        <taxon>Fungi incertae sedis</taxon>
        <taxon>Mucoromycota</taxon>
        <taxon>Glomeromycotina</taxon>
        <taxon>Glomeromycetes</taxon>
        <taxon>Glomerales</taxon>
        <taxon>Glomeraceae</taxon>
        <taxon>Rhizophagus</taxon>
    </lineage>
</organism>
<sequence length="151" mass="18283">MELMFLILGKTICSSLSAVIYLTTDPPTSQQKAIRPISLISENDDDPYWKNHIEKYFNHPEEEEFTNLTYPEYFKNYEITITQLTSTKFKFRHLKLHDEQLFFYQKLLLELPCKIEEELFGKFLTYQEHWLFHHPEFNETLQQVTHDYIHS</sequence>
<protein>
    <submittedName>
        <fullName evidence="2">Uncharacterized protein</fullName>
    </submittedName>
</protein>
<name>A0A2Z6QTD7_9GLOM</name>
<dbReference type="STRING" id="94130.A0A2Z6QTD7"/>
<proteinExistence type="predicted"/>
<feature type="signal peptide" evidence="1">
    <location>
        <begin position="1"/>
        <end position="17"/>
    </location>
</feature>